<dbReference type="STRING" id="1388748.GCA_000463155_01005"/>
<accession>A0A2P8VGB2</accession>
<dbReference type="PROSITE" id="PS01117">
    <property type="entry name" value="HTH_MARR_1"/>
    <property type="match status" value="1"/>
</dbReference>
<evidence type="ECO:0000256" key="1">
    <source>
        <dbReference type="ARBA" id="ARBA00023015"/>
    </source>
</evidence>
<dbReference type="RefSeq" id="WP_106877993.1">
    <property type="nucleotide sequence ID" value="NZ_DHYB01000027.1"/>
</dbReference>
<protein>
    <submittedName>
        <fullName evidence="5">Transcriptional regulator</fullName>
    </submittedName>
</protein>
<organism evidence="5 6">
    <name type="scientific">Siccibacter turicensis</name>
    <dbReference type="NCBI Taxonomy" id="357233"/>
    <lineage>
        <taxon>Bacteria</taxon>
        <taxon>Pseudomonadati</taxon>
        <taxon>Pseudomonadota</taxon>
        <taxon>Gammaproteobacteria</taxon>
        <taxon>Enterobacterales</taxon>
        <taxon>Enterobacteriaceae</taxon>
        <taxon>Siccibacter</taxon>
    </lineage>
</organism>
<dbReference type="Gene3D" id="1.10.10.10">
    <property type="entry name" value="Winged helix-like DNA-binding domain superfamily/Winged helix DNA-binding domain"/>
    <property type="match status" value="1"/>
</dbReference>
<keyword evidence="6" id="KW-1185">Reference proteome</keyword>
<keyword evidence="3" id="KW-0804">Transcription</keyword>
<dbReference type="AlphaFoldDB" id="A0A2P8VGB2"/>
<sequence length="140" mass="15602">MSNDISTIPFHLMRQLIQEHTARWQKSLPDLTKQQYAVLTAVREKPGIEQMELMDAAVSTKATLAELLARMEKKGLIARQQGDADRRRRFIFLTDAGQAALAQAKPVADKVDAAFLDALSTPRQQALVELLQDMLSGVKT</sequence>
<evidence type="ECO:0000313" key="5">
    <source>
        <dbReference type="EMBL" id="PSN06587.1"/>
    </source>
</evidence>
<dbReference type="InterPro" id="IPR023187">
    <property type="entry name" value="Tscrpt_reg_MarR-type_CS"/>
</dbReference>
<evidence type="ECO:0000313" key="6">
    <source>
        <dbReference type="Proteomes" id="UP000240212"/>
    </source>
</evidence>
<dbReference type="PROSITE" id="PS50995">
    <property type="entry name" value="HTH_MARR_2"/>
    <property type="match status" value="1"/>
</dbReference>
<dbReference type="InterPro" id="IPR000835">
    <property type="entry name" value="HTH_MarR-typ"/>
</dbReference>
<gene>
    <name evidence="5" type="ORF">C7G83_16370</name>
</gene>
<dbReference type="SMART" id="SM00347">
    <property type="entry name" value="HTH_MARR"/>
    <property type="match status" value="1"/>
</dbReference>
<dbReference type="PANTHER" id="PTHR42756">
    <property type="entry name" value="TRANSCRIPTIONAL REGULATOR, MARR"/>
    <property type="match status" value="1"/>
</dbReference>
<dbReference type="Pfam" id="PF01047">
    <property type="entry name" value="MarR"/>
    <property type="match status" value="1"/>
</dbReference>
<dbReference type="SUPFAM" id="SSF46785">
    <property type="entry name" value="Winged helix' DNA-binding domain"/>
    <property type="match status" value="1"/>
</dbReference>
<dbReference type="PANTHER" id="PTHR42756:SF1">
    <property type="entry name" value="TRANSCRIPTIONAL REPRESSOR OF EMRAB OPERON"/>
    <property type="match status" value="1"/>
</dbReference>
<dbReference type="GO" id="GO:0003700">
    <property type="term" value="F:DNA-binding transcription factor activity"/>
    <property type="evidence" value="ECO:0007669"/>
    <property type="project" value="InterPro"/>
</dbReference>
<comment type="caution">
    <text evidence="5">The sequence shown here is derived from an EMBL/GenBank/DDBJ whole genome shotgun (WGS) entry which is preliminary data.</text>
</comment>
<dbReference type="GO" id="GO:0003677">
    <property type="term" value="F:DNA binding"/>
    <property type="evidence" value="ECO:0007669"/>
    <property type="project" value="UniProtKB-KW"/>
</dbReference>
<dbReference type="EMBL" id="PYEP01000007">
    <property type="protein sequence ID" value="PSN06587.1"/>
    <property type="molecule type" value="Genomic_DNA"/>
</dbReference>
<dbReference type="OrthoDB" id="8635520at2"/>
<dbReference type="Proteomes" id="UP000240212">
    <property type="component" value="Unassembled WGS sequence"/>
</dbReference>
<name>A0A2P8VGB2_9ENTR</name>
<dbReference type="PRINTS" id="PR00598">
    <property type="entry name" value="HTHMARR"/>
</dbReference>
<reference evidence="5 6" key="1">
    <citation type="submission" date="2018-03" db="EMBL/GenBank/DDBJ databases">
        <title>Draft genome sequence of the first documented clinical Siccibacter turicensis isolate in Austria.</title>
        <authorList>
            <person name="Lepuschitz S."/>
            <person name="Pekard-Amenitsch S."/>
            <person name="Haunold R."/>
            <person name="Schill S."/>
            <person name="Mach R."/>
            <person name="Allerberger F."/>
            <person name="Ruppitsch W."/>
            <person name="Forsythe S.J."/>
        </authorList>
    </citation>
    <scope>NUCLEOTIDE SEQUENCE [LARGE SCALE GENOMIC DNA]</scope>
    <source>
        <strain evidence="5 6">6100069499-17</strain>
    </source>
</reference>
<feature type="domain" description="HTH marR-type" evidence="4">
    <location>
        <begin position="1"/>
        <end position="136"/>
    </location>
</feature>
<evidence type="ECO:0000256" key="2">
    <source>
        <dbReference type="ARBA" id="ARBA00023125"/>
    </source>
</evidence>
<proteinExistence type="predicted"/>
<keyword evidence="2" id="KW-0238">DNA-binding</keyword>
<evidence type="ECO:0000256" key="3">
    <source>
        <dbReference type="ARBA" id="ARBA00023163"/>
    </source>
</evidence>
<dbReference type="InterPro" id="IPR036388">
    <property type="entry name" value="WH-like_DNA-bd_sf"/>
</dbReference>
<keyword evidence="1" id="KW-0805">Transcription regulation</keyword>
<dbReference type="InterPro" id="IPR036390">
    <property type="entry name" value="WH_DNA-bd_sf"/>
</dbReference>
<evidence type="ECO:0000259" key="4">
    <source>
        <dbReference type="PROSITE" id="PS50995"/>
    </source>
</evidence>